<name>A0A090Q3P7_9FLAO</name>
<dbReference type="Gene3D" id="3.30.70.1280">
    <property type="entry name" value="SP0830-like domains"/>
    <property type="match status" value="1"/>
</dbReference>
<dbReference type="SUPFAM" id="SSF160379">
    <property type="entry name" value="SP0830-like"/>
    <property type="match status" value="1"/>
</dbReference>
<reference evidence="1" key="1">
    <citation type="journal article" date="2014" name="Genome Announc.">
        <title>Draft Genome Sequences of Marine Flavobacterium Nonlabens Strains NR17, NR24, NR27, NR32, NR33, and Ara13.</title>
        <authorList>
            <person name="Nakanishi M."/>
            <person name="Meirelles P."/>
            <person name="Suzuki R."/>
            <person name="Takatani N."/>
            <person name="Mino S."/>
            <person name="Suda W."/>
            <person name="Oshima K."/>
            <person name="Hattori M."/>
            <person name="Ohkuma M."/>
            <person name="Hosokawa M."/>
            <person name="Miyashita K."/>
            <person name="Thompson F.L."/>
            <person name="Niwa A."/>
            <person name="Sawabe T."/>
            <person name="Sawabe T."/>
        </authorList>
    </citation>
    <scope>NUCLEOTIDE SEQUENCE [LARGE SCALE GENOMIC DNA]</scope>
    <source>
        <strain evidence="1">JCM 19294</strain>
    </source>
</reference>
<comment type="caution">
    <text evidence="1">The sequence shown here is derived from an EMBL/GenBank/DDBJ whole genome shotgun (WGS) entry which is preliminary data.</text>
</comment>
<gene>
    <name evidence="1" type="ORF">JCM19294_1871</name>
</gene>
<proteinExistence type="predicted"/>
<evidence type="ECO:0000313" key="2">
    <source>
        <dbReference type="Proteomes" id="UP000029221"/>
    </source>
</evidence>
<dbReference type="PANTHER" id="PTHR36439">
    <property type="entry name" value="BLL4334 PROTEIN"/>
    <property type="match status" value="1"/>
</dbReference>
<evidence type="ECO:0000313" key="1">
    <source>
        <dbReference type="EMBL" id="GAK96358.1"/>
    </source>
</evidence>
<organism evidence="1 2">
    <name type="scientific">Nonlabens tegetincola</name>
    <dbReference type="NCBI Taxonomy" id="323273"/>
    <lineage>
        <taxon>Bacteria</taxon>
        <taxon>Pseudomonadati</taxon>
        <taxon>Bacteroidota</taxon>
        <taxon>Flavobacteriia</taxon>
        <taxon>Flavobacteriales</taxon>
        <taxon>Flavobacteriaceae</taxon>
        <taxon>Nonlabens</taxon>
    </lineage>
</organism>
<dbReference type="AlphaFoldDB" id="A0A090Q3P7"/>
<dbReference type="PANTHER" id="PTHR36439:SF1">
    <property type="entry name" value="DUF1697 DOMAIN-CONTAINING PROTEIN"/>
    <property type="match status" value="1"/>
</dbReference>
<keyword evidence="2" id="KW-1185">Reference proteome</keyword>
<dbReference type="EMBL" id="BBML01000002">
    <property type="protein sequence ID" value="GAK96358.1"/>
    <property type="molecule type" value="Genomic_DNA"/>
</dbReference>
<dbReference type="Gene3D" id="3.30.70.1260">
    <property type="entry name" value="bacterial protein sp0830 like"/>
    <property type="match status" value="1"/>
</dbReference>
<dbReference type="Proteomes" id="UP000029221">
    <property type="component" value="Unassembled WGS sequence"/>
</dbReference>
<dbReference type="eggNOG" id="COG3797">
    <property type="taxonomic scope" value="Bacteria"/>
</dbReference>
<accession>A0A090Q3P7</accession>
<dbReference type="STRING" id="319236.BST91_08395"/>
<dbReference type="Pfam" id="PF08002">
    <property type="entry name" value="DUF1697"/>
    <property type="match status" value="1"/>
</dbReference>
<dbReference type="PIRSF" id="PIRSF008502">
    <property type="entry name" value="UCP008502"/>
    <property type="match status" value="1"/>
</dbReference>
<dbReference type="InterPro" id="IPR012545">
    <property type="entry name" value="DUF1697"/>
</dbReference>
<protein>
    <recommendedName>
        <fullName evidence="3">DUF1697 domain-containing protein</fullName>
    </recommendedName>
</protein>
<sequence length="156" mass="17984">MAELRKALSFLPFDNLVTYIQSGNIVFDSDLSSTECSTLISNTISQNFNLNIPVVVFEQTNIIEILDSNPFKKLCEVEKKFMSFGFLDDYPSKENCELMESFSNEKEFIKITENIIFFYCTIGFGKTKLTNHFMEKKLKVSSTMRNYNTTLKLSTL</sequence>
<evidence type="ECO:0008006" key="3">
    <source>
        <dbReference type="Google" id="ProtNLM"/>
    </source>
</evidence>